<name>A0A4P6JVR5_KTERU</name>
<dbReference type="AlphaFoldDB" id="A0A4P6JVR5"/>
<feature type="transmembrane region" description="Helical" evidence="1">
    <location>
        <begin position="130"/>
        <end position="152"/>
    </location>
</feature>
<feature type="transmembrane region" description="Helical" evidence="1">
    <location>
        <begin position="100"/>
        <end position="124"/>
    </location>
</feature>
<keyword evidence="1" id="KW-0472">Membrane</keyword>
<dbReference type="EMBL" id="CP035758">
    <property type="protein sequence ID" value="QBD79452.1"/>
    <property type="molecule type" value="Genomic_DNA"/>
</dbReference>
<feature type="transmembrane region" description="Helical" evidence="1">
    <location>
        <begin position="65"/>
        <end position="88"/>
    </location>
</feature>
<feature type="transmembrane region" description="Helical" evidence="1">
    <location>
        <begin position="29"/>
        <end position="53"/>
    </location>
</feature>
<evidence type="ECO:0000256" key="1">
    <source>
        <dbReference type="SAM" id="Phobius"/>
    </source>
</evidence>
<evidence type="ECO:0000313" key="2">
    <source>
        <dbReference type="EMBL" id="QBD79452.1"/>
    </source>
</evidence>
<proteinExistence type="predicted"/>
<sequence length="179" mass="19814">MDKDNIIDEDKIIADKIQAMSPKLFRRGILIGLVPFELDLVAIAIYIGLGFLFPWPLSEMSLLSFPIAELACLFYVVEAYGLMLPSILSKTRYSMGAGLLLGLCPAFLLSFIGAICFLVMLGVAQAVQQIRWWFVVYLVVVGGVPLILALILKRRQKKQIRSCYSCACFAAGKNENCQG</sequence>
<reference evidence="2 3" key="1">
    <citation type="submission" date="2019-01" db="EMBL/GenBank/DDBJ databases">
        <title>Ktedonosporobacter rubrisoli SCAWS-G2.</title>
        <authorList>
            <person name="Huang Y."/>
            <person name="Yan B."/>
        </authorList>
    </citation>
    <scope>NUCLEOTIDE SEQUENCE [LARGE SCALE GENOMIC DNA]</scope>
    <source>
        <strain evidence="2 3">SCAWS-G2</strain>
    </source>
</reference>
<accession>A0A4P6JVR5</accession>
<protein>
    <submittedName>
        <fullName evidence="2">Uncharacterized protein</fullName>
    </submittedName>
</protein>
<dbReference type="KEGG" id="kbs:EPA93_27105"/>
<dbReference type="Proteomes" id="UP000290365">
    <property type="component" value="Chromosome"/>
</dbReference>
<keyword evidence="1" id="KW-0812">Transmembrane</keyword>
<keyword evidence="3" id="KW-1185">Reference proteome</keyword>
<evidence type="ECO:0000313" key="3">
    <source>
        <dbReference type="Proteomes" id="UP000290365"/>
    </source>
</evidence>
<organism evidence="2 3">
    <name type="scientific">Ktedonosporobacter rubrisoli</name>
    <dbReference type="NCBI Taxonomy" id="2509675"/>
    <lineage>
        <taxon>Bacteria</taxon>
        <taxon>Bacillati</taxon>
        <taxon>Chloroflexota</taxon>
        <taxon>Ktedonobacteria</taxon>
        <taxon>Ktedonobacterales</taxon>
        <taxon>Ktedonosporobacteraceae</taxon>
        <taxon>Ktedonosporobacter</taxon>
    </lineage>
</organism>
<keyword evidence="1" id="KW-1133">Transmembrane helix</keyword>
<dbReference type="RefSeq" id="WP_129890504.1">
    <property type="nucleotide sequence ID" value="NZ_CP035758.1"/>
</dbReference>
<gene>
    <name evidence="2" type="ORF">EPA93_27105</name>
</gene>